<sequence length="204" mass="22746">YTHQYESTWVAPKFEYIHKKILEYNYQINLKKSFKFSLCGQCYSILLKLNSTKTKKKLMNKTTDVVTDNAMNIVMDNATDELTDVATDVASDVATDVVSDVVTDIVSDASSSFSLSVITNDEIISSDDNTKFEISYKLIVKTAEGTSLPAKWFKESASTVDEFLLSIHNKIIVLVKDNILLLTDYNVAFKTPRKTGAGTQLADA</sequence>
<evidence type="ECO:0000313" key="2">
    <source>
        <dbReference type="Proteomes" id="UP000789396"/>
    </source>
</evidence>
<dbReference type="Proteomes" id="UP000789396">
    <property type="component" value="Unassembled WGS sequence"/>
</dbReference>
<evidence type="ECO:0000313" key="1">
    <source>
        <dbReference type="EMBL" id="CAG8613475.1"/>
    </source>
</evidence>
<keyword evidence="2" id="KW-1185">Reference proteome</keyword>
<comment type="caution">
    <text evidence="1">The sequence shown here is derived from an EMBL/GenBank/DDBJ whole genome shotgun (WGS) entry which is preliminary data.</text>
</comment>
<name>A0A9N9CTL5_9GLOM</name>
<proteinExistence type="predicted"/>
<organism evidence="1 2">
    <name type="scientific">Racocetra fulgida</name>
    <dbReference type="NCBI Taxonomy" id="60492"/>
    <lineage>
        <taxon>Eukaryota</taxon>
        <taxon>Fungi</taxon>
        <taxon>Fungi incertae sedis</taxon>
        <taxon>Mucoromycota</taxon>
        <taxon>Glomeromycotina</taxon>
        <taxon>Glomeromycetes</taxon>
        <taxon>Diversisporales</taxon>
        <taxon>Gigasporaceae</taxon>
        <taxon>Racocetra</taxon>
    </lineage>
</organism>
<gene>
    <name evidence="1" type="ORF">RFULGI_LOCUS7073</name>
</gene>
<protein>
    <submittedName>
        <fullName evidence="1">875_t:CDS:1</fullName>
    </submittedName>
</protein>
<reference evidence="1" key="1">
    <citation type="submission" date="2021-06" db="EMBL/GenBank/DDBJ databases">
        <authorList>
            <person name="Kallberg Y."/>
            <person name="Tangrot J."/>
            <person name="Rosling A."/>
        </authorList>
    </citation>
    <scope>NUCLEOTIDE SEQUENCE</scope>
    <source>
        <strain evidence="1">IN212</strain>
    </source>
</reference>
<accession>A0A9N9CTL5</accession>
<dbReference type="EMBL" id="CAJVPZ010009831">
    <property type="protein sequence ID" value="CAG8613475.1"/>
    <property type="molecule type" value="Genomic_DNA"/>
</dbReference>
<feature type="non-terminal residue" evidence="1">
    <location>
        <position position="204"/>
    </location>
</feature>
<dbReference type="AlphaFoldDB" id="A0A9N9CTL5"/>